<proteinExistence type="predicted"/>
<name>A0A4S8QZ50_9HELO</name>
<gene>
    <name evidence="2" type="ORF">BGAL_0219g00190</name>
</gene>
<evidence type="ECO:0000313" key="3">
    <source>
        <dbReference type="Proteomes" id="UP000308671"/>
    </source>
</evidence>
<dbReference type="AlphaFoldDB" id="A0A4S8QZ50"/>
<accession>A0A4S8QZ50</accession>
<dbReference type="Proteomes" id="UP000308671">
    <property type="component" value="Unassembled WGS sequence"/>
</dbReference>
<organism evidence="2 3">
    <name type="scientific">Botrytis galanthina</name>
    <dbReference type="NCBI Taxonomy" id="278940"/>
    <lineage>
        <taxon>Eukaryota</taxon>
        <taxon>Fungi</taxon>
        <taxon>Dikarya</taxon>
        <taxon>Ascomycota</taxon>
        <taxon>Pezizomycotina</taxon>
        <taxon>Leotiomycetes</taxon>
        <taxon>Helotiales</taxon>
        <taxon>Sclerotiniaceae</taxon>
        <taxon>Botrytis</taxon>
    </lineage>
</organism>
<dbReference type="EMBL" id="PQXL01000219">
    <property type="protein sequence ID" value="THV48955.1"/>
    <property type="molecule type" value="Genomic_DNA"/>
</dbReference>
<sequence length="72" mass="7575">MHGGYDTKSAGRTGVGGETTLPFPSPNELLPPQNSKGVYCTHPNPSYQAFPSNPAEDPTLVAPPAEPATRVR</sequence>
<protein>
    <submittedName>
        <fullName evidence="2">Uncharacterized protein</fullName>
    </submittedName>
</protein>
<reference evidence="2 3" key="1">
    <citation type="submission" date="2017-12" db="EMBL/GenBank/DDBJ databases">
        <title>Comparative genomics of Botrytis spp.</title>
        <authorList>
            <person name="Valero-Jimenez C.A."/>
            <person name="Tapia P."/>
            <person name="Veloso J."/>
            <person name="Silva-Moreno E."/>
            <person name="Staats M."/>
            <person name="Valdes J.H."/>
            <person name="Van Kan J.A.L."/>
        </authorList>
    </citation>
    <scope>NUCLEOTIDE SEQUENCE [LARGE SCALE GENOMIC DNA]</scope>
    <source>
        <strain evidence="2 3">MUCL435</strain>
    </source>
</reference>
<evidence type="ECO:0000313" key="2">
    <source>
        <dbReference type="EMBL" id="THV48955.1"/>
    </source>
</evidence>
<feature type="region of interest" description="Disordered" evidence="1">
    <location>
        <begin position="1"/>
        <end position="72"/>
    </location>
</feature>
<keyword evidence="3" id="KW-1185">Reference proteome</keyword>
<dbReference type="OrthoDB" id="3444262at2759"/>
<evidence type="ECO:0000256" key="1">
    <source>
        <dbReference type="SAM" id="MobiDB-lite"/>
    </source>
</evidence>
<comment type="caution">
    <text evidence="2">The sequence shown here is derived from an EMBL/GenBank/DDBJ whole genome shotgun (WGS) entry which is preliminary data.</text>
</comment>